<dbReference type="EMBL" id="CP062983">
    <property type="protein sequence ID" value="QPC84614.1"/>
    <property type="molecule type" value="Genomic_DNA"/>
</dbReference>
<dbReference type="PANTHER" id="PTHR11647:SF1">
    <property type="entry name" value="COLLAPSIN RESPONSE MEDIATOR PROTEIN"/>
    <property type="match status" value="1"/>
</dbReference>
<name>A0A7S8IGG8_9CHLR</name>
<dbReference type="RefSeq" id="WP_195172677.1">
    <property type="nucleotide sequence ID" value="NZ_CP062983.1"/>
</dbReference>
<keyword evidence="3" id="KW-1185">Reference proteome</keyword>
<feature type="domain" description="Amidohydrolase 3" evidence="1">
    <location>
        <begin position="429"/>
        <end position="516"/>
    </location>
</feature>
<dbReference type="GO" id="GO:0016812">
    <property type="term" value="F:hydrolase activity, acting on carbon-nitrogen (but not peptide) bonds, in cyclic amides"/>
    <property type="evidence" value="ECO:0007669"/>
    <property type="project" value="TreeGrafter"/>
</dbReference>
<dbReference type="Gene3D" id="3.20.20.140">
    <property type="entry name" value="Metal-dependent hydrolases"/>
    <property type="match status" value="3"/>
</dbReference>
<dbReference type="SUPFAM" id="SSF51556">
    <property type="entry name" value="Metallo-dependent hydrolases"/>
    <property type="match status" value="1"/>
</dbReference>
<dbReference type="GO" id="GO:0005829">
    <property type="term" value="C:cytosol"/>
    <property type="evidence" value="ECO:0007669"/>
    <property type="project" value="TreeGrafter"/>
</dbReference>
<sequence length="539" mass="59131">MPDYDVILRGGTLYDGSGEAPIIGDIALQGDTIAAIGNLSDKTAAQEIDVSGLAVAPGFINMLSWAVVSLIVDGKSQSDIRQGVTLEVVGEAISMGPVNEKSRPEMESMRGNMGAKLEWETLGEYLQFMEDRGISTNITSFVGASLLRMNTVGYDDRPATPEELEEMKQMVRQAMEEGAVGMSTALIYPPGAYASTEELTELCRVVAEYDGLYISHMRSEGDTIEEGLEEFLSIVRDANVRGEIYHLKIAGRDNWGKLDWLVEKVEAAQAEGYEVTADMYTYPAGSTGLRATIPPWVHDGGTEKLIERLKDPELREQIKIEMNTSTEGWENLYRAVGGPENILLVDFDSPEMQPYVGKTLAQVAEERGTKPEYTAMDLIIEDKGNVSAIYFMIDEANIRRQAQIPWVSICSDSPSLAPEGIFLKEHAHPRAYGSFARFLGYYAYQEGLVPVEEAIRRLAALPAEVLRIPRRGKLEEGFFADVVVFDPANVTAPATFENPAQYATGMEHVFVNGVQVIAEGEHTGAKPGRFVKGPGYTGD</sequence>
<dbReference type="SUPFAM" id="SSF51338">
    <property type="entry name" value="Composite domain of metallo-dependent hydrolases"/>
    <property type="match status" value="1"/>
</dbReference>
<reference evidence="2 3" key="1">
    <citation type="submission" date="2020-02" db="EMBL/GenBank/DDBJ databases">
        <authorList>
            <person name="Zheng R.K."/>
            <person name="Sun C.M."/>
        </authorList>
    </citation>
    <scope>NUCLEOTIDE SEQUENCE [LARGE SCALE GENOMIC DNA]</scope>
    <source>
        <strain evidence="3">rifampicinis</strain>
    </source>
</reference>
<dbReference type="InterPro" id="IPR023100">
    <property type="entry name" value="D-aminoacylase_insert_dom_sf"/>
</dbReference>
<protein>
    <submittedName>
        <fullName evidence="2">D-aminoacylase</fullName>
    </submittedName>
</protein>
<organism evidence="2 3">
    <name type="scientific">Phototrophicus methaneseepsis</name>
    <dbReference type="NCBI Taxonomy" id="2710758"/>
    <lineage>
        <taxon>Bacteria</taxon>
        <taxon>Bacillati</taxon>
        <taxon>Chloroflexota</taxon>
        <taxon>Candidatus Thermofontia</taxon>
        <taxon>Phototrophicales</taxon>
        <taxon>Phototrophicaceae</taxon>
        <taxon>Phototrophicus</taxon>
    </lineage>
</organism>
<dbReference type="AlphaFoldDB" id="A0A7S8IGG8"/>
<gene>
    <name evidence="2" type="ORF">G4Y79_09620</name>
</gene>
<evidence type="ECO:0000313" key="3">
    <source>
        <dbReference type="Proteomes" id="UP000594468"/>
    </source>
</evidence>
<dbReference type="InterPro" id="IPR032466">
    <property type="entry name" value="Metal_Hydrolase"/>
</dbReference>
<evidence type="ECO:0000259" key="1">
    <source>
        <dbReference type="Pfam" id="PF07969"/>
    </source>
</evidence>
<dbReference type="CDD" id="cd01297">
    <property type="entry name" value="D-aminoacylase"/>
    <property type="match status" value="1"/>
</dbReference>
<dbReference type="Gene3D" id="3.30.1490.130">
    <property type="entry name" value="D-aminoacylase. Domain 3"/>
    <property type="match status" value="1"/>
</dbReference>
<dbReference type="InterPro" id="IPR050378">
    <property type="entry name" value="Metallo-dep_Hydrolases_sf"/>
</dbReference>
<dbReference type="InterPro" id="IPR013108">
    <property type="entry name" value="Amidohydro_3"/>
</dbReference>
<accession>A0A7S8IGG8</accession>
<dbReference type="KEGG" id="pmet:G4Y79_09620"/>
<evidence type="ECO:0000313" key="2">
    <source>
        <dbReference type="EMBL" id="QPC84614.1"/>
    </source>
</evidence>
<proteinExistence type="predicted"/>
<dbReference type="GO" id="GO:0016811">
    <property type="term" value="F:hydrolase activity, acting on carbon-nitrogen (but not peptide) bonds, in linear amides"/>
    <property type="evidence" value="ECO:0007669"/>
    <property type="project" value="InterPro"/>
</dbReference>
<dbReference type="InterPro" id="IPR011059">
    <property type="entry name" value="Metal-dep_hydrolase_composite"/>
</dbReference>
<dbReference type="PANTHER" id="PTHR11647">
    <property type="entry name" value="HYDRANTOINASE/DIHYDROPYRIMIDINASE FAMILY MEMBER"/>
    <property type="match status" value="1"/>
</dbReference>
<dbReference type="Gene3D" id="2.30.40.10">
    <property type="entry name" value="Urease, subunit C, domain 1"/>
    <property type="match status" value="1"/>
</dbReference>
<dbReference type="Proteomes" id="UP000594468">
    <property type="component" value="Chromosome"/>
</dbReference>
<dbReference type="Pfam" id="PF07969">
    <property type="entry name" value="Amidohydro_3"/>
    <property type="match status" value="1"/>
</dbReference>